<organism evidence="1 2">
    <name type="scientific">Protopolystoma xenopodis</name>
    <dbReference type="NCBI Taxonomy" id="117903"/>
    <lineage>
        <taxon>Eukaryota</taxon>
        <taxon>Metazoa</taxon>
        <taxon>Spiralia</taxon>
        <taxon>Lophotrochozoa</taxon>
        <taxon>Platyhelminthes</taxon>
        <taxon>Monogenea</taxon>
        <taxon>Polyopisthocotylea</taxon>
        <taxon>Polystomatidea</taxon>
        <taxon>Polystomatidae</taxon>
        <taxon>Protopolystoma</taxon>
    </lineage>
</organism>
<sequence length="135" mass="15479">MGCLCTSGRVFACESTSFSVPKSPSFHRTSSSTHNRSGTLTRRVWVDELAHDSIPTTSHQMPNLLCKRNPSQFTQCCEHFFKPSPHLMRVTTCLGPDNTVNVLYIQFVNYLAHRPFCNVRIFDLYYSPHLLFEPH</sequence>
<dbReference type="AlphaFoldDB" id="A0A3S5AFX5"/>
<comment type="caution">
    <text evidence="1">The sequence shown here is derived from an EMBL/GenBank/DDBJ whole genome shotgun (WGS) entry which is preliminary data.</text>
</comment>
<evidence type="ECO:0000313" key="1">
    <source>
        <dbReference type="EMBL" id="VEL15490.1"/>
    </source>
</evidence>
<name>A0A3S5AFX5_9PLAT</name>
<dbReference type="EMBL" id="CAAALY010024764">
    <property type="protein sequence ID" value="VEL15490.1"/>
    <property type="molecule type" value="Genomic_DNA"/>
</dbReference>
<reference evidence="1" key="1">
    <citation type="submission" date="2018-11" db="EMBL/GenBank/DDBJ databases">
        <authorList>
            <consortium name="Pathogen Informatics"/>
        </authorList>
    </citation>
    <scope>NUCLEOTIDE SEQUENCE</scope>
</reference>
<gene>
    <name evidence="1" type="ORF">PXEA_LOCUS8930</name>
</gene>
<protein>
    <submittedName>
        <fullName evidence="1">Uncharacterized protein</fullName>
    </submittedName>
</protein>
<accession>A0A3S5AFX5</accession>
<dbReference type="Proteomes" id="UP000784294">
    <property type="component" value="Unassembled WGS sequence"/>
</dbReference>
<proteinExistence type="predicted"/>
<keyword evidence="2" id="KW-1185">Reference proteome</keyword>
<evidence type="ECO:0000313" key="2">
    <source>
        <dbReference type="Proteomes" id="UP000784294"/>
    </source>
</evidence>